<keyword evidence="1" id="KW-1133">Transmembrane helix</keyword>
<evidence type="ECO:0000313" key="2">
    <source>
        <dbReference type="EMBL" id="CAG8448770.1"/>
    </source>
</evidence>
<keyword evidence="1" id="KW-0812">Transmembrane</keyword>
<dbReference type="EMBL" id="CAJVPZ010000006">
    <property type="protein sequence ID" value="CAG8448770.1"/>
    <property type="molecule type" value="Genomic_DNA"/>
</dbReference>
<name>A0A9N8VCZ1_9GLOM</name>
<proteinExistence type="predicted"/>
<keyword evidence="1" id="KW-0472">Membrane</keyword>
<protein>
    <submittedName>
        <fullName evidence="2">7903_t:CDS:1</fullName>
    </submittedName>
</protein>
<dbReference type="AlphaFoldDB" id="A0A9N8VCZ1"/>
<gene>
    <name evidence="2" type="ORF">RFULGI_LOCUS113</name>
</gene>
<reference evidence="2" key="1">
    <citation type="submission" date="2021-06" db="EMBL/GenBank/DDBJ databases">
        <authorList>
            <person name="Kallberg Y."/>
            <person name="Tangrot J."/>
            <person name="Rosling A."/>
        </authorList>
    </citation>
    <scope>NUCLEOTIDE SEQUENCE</scope>
    <source>
        <strain evidence="2">IN212</strain>
    </source>
</reference>
<dbReference type="Proteomes" id="UP000789396">
    <property type="component" value="Unassembled WGS sequence"/>
</dbReference>
<dbReference type="OrthoDB" id="2471334at2759"/>
<evidence type="ECO:0000313" key="3">
    <source>
        <dbReference type="Proteomes" id="UP000789396"/>
    </source>
</evidence>
<sequence>MASISIDPGGKTGIYYKNGEQEQFLEINKPWKETYLDIKELVKEKLINLLLFENTNYIHKRTKDGLNLFRLLGAIECLEVQQVKSVNVLKVKEMTKRLLNGIYRIKEIEYKKETKRKEYLKSWFPYHDEDGNYIKYSETGGYNLCACGFEKSNSHGDINPDTKLEGDKLIIEYNDQRKETKDINNSKLEKIKSYSQKLGKNELFLSDLESSSNTGSPEKSNKGLYIGLAVVVGVAVVIIIA</sequence>
<comment type="caution">
    <text evidence="2">The sequence shown here is derived from an EMBL/GenBank/DDBJ whole genome shotgun (WGS) entry which is preliminary data.</text>
</comment>
<organism evidence="2 3">
    <name type="scientific">Racocetra fulgida</name>
    <dbReference type="NCBI Taxonomy" id="60492"/>
    <lineage>
        <taxon>Eukaryota</taxon>
        <taxon>Fungi</taxon>
        <taxon>Fungi incertae sedis</taxon>
        <taxon>Mucoromycota</taxon>
        <taxon>Glomeromycotina</taxon>
        <taxon>Glomeromycetes</taxon>
        <taxon>Diversisporales</taxon>
        <taxon>Gigasporaceae</taxon>
        <taxon>Racocetra</taxon>
    </lineage>
</organism>
<feature type="transmembrane region" description="Helical" evidence="1">
    <location>
        <begin position="223"/>
        <end position="240"/>
    </location>
</feature>
<accession>A0A9N8VCZ1</accession>
<keyword evidence="3" id="KW-1185">Reference proteome</keyword>
<evidence type="ECO:0000256" key="1">
    <source>
        <dbReference type="SAM" id="Phobius"/>
    </source>
</evidence>